<feature type="domain" description="C-type lectin" evidence="2">
    <location>
        <begin position="202"/>
        <end position="299"/>
    </location>
</feature>
<feature type="transmembrane region" description="Helical" evidence="1">
    <location>
        <begin position="553"/>
        <end position="577"/>
    </location>
</feature>
<gene>
    <name evidence="3" type="ORF">QYM36_009106</name>
</gene>
<dbReference type="InterPro" id="IPR016186">
    <property type="entry name" value="C-type_lectin-like/link_sf"/>
</dbReference>
<evidence type="ECO:0000313" key="3">
    <source>
        <dbReference type="EMBL" id="KAK2714775.1"/>
    </source>
</evidence>
<comment type="caution">
    <text evidence="3">The sequence shown here is derived from an EMBL/GenBank/DDBJ whole genome shotgun (WGS) entry which is preliminary data.</text>
</comment>
<dbReference type="CDD" id="cd00037">
    <property type="entry name" value="CLECT"/>
    <property type="match status" value="2"/>
</dbReference>
<reference evidence="3" key="1">
    <citation type="submission" date="2023-07" db="EMBL/GenBank/DDBJ databases">
        <title>Chromosome-level genome assembly of Artemia franciscana.</title>
        <authorList>
            <person name="Jo E."/>
        </authorList>
    </citation>
    <scope>NUCLEOTIDE SEQUENCE</scope>
    <source>
        <tissue evidence="3">Whole body</tissue>
    </source>
</reference>
<name>A0AA88HMZ0_ARTSF</name>
<dbReference type="InterPro" id="IPR001304">
    <property type="entry name" value="C-type_lectin-like"/>
</dbReference>
<dbReference type="PROSITE" id="PS50041">
    <property type="entry name" value="C_TYPE_LECTIN_2"/>
    <property type="match status" value="2"/>
</dbReference>
<keyword evidence="1" id="KW-1133">Transmembrane helix</keyword>
<feature type="domain" description="C-type lectin" evidence="2">
    <location>
        <begin position="54"/>
        <end position="163"/>
    </location>
</feature>
<evidence type="ECO:0000256" key="1">
    <source>
        <dbReference type="SAM" id="Phobius"/>
    </source>
</evidence>
<dbReference type="PANTHER" id="PTHR45784">
    <property type="entry name" value="C-TYPE LECTIN DOMAIN FAMILY 20 MEMBER A-RELATED"/>
    <property type="match status" value="1"/>
</dbReference>
<dbReference type="Proteomes" id="UP001187531">
    <property type="component" value="Unassembled WGS sequence"/>
</dbReference>
<keyword evidence="4" id="KW-1185">Reference proteome</keyword>
<organism evidence="3 4">
    <name type="scientific">Artemia franciscana</name>
    <name type="common">Brine shrimp</name>
    <name type="synonym">Artemia sanfranciscana</name>
    <dbReference type="NCBI Taxonomy" id="6661"/>
    <lineage>
        <taxon>Eukaryota</taxon>
        <taxon>Metazoa</taxon>
        <taxon>Ecdysozoa</taxon>
        <taxon>Arthropoda</taxon>
        <taxon>Crustacea</taxon>
        <taxon>Branchiopoda</taxon>
        <taxon>Anostraca</taxon>
        <taxon>Artemiidae</taxon>
        <taxon>Artemia</taxon>
    </lineage>
</organism>
<keyword evidence="1" id="KW-0812">Transmembrane</keyword>
<protein>
    <recommendedName>
        <fullName evidence="2">C-type lectin domain-containing protein</fullName>
    </recommendedName>
</protein>
<keyword evidence="1" id="KW-0472">Membrane</keyword>
<dbReference type="EMBL" id="JAVRJZ010000013">
    <property type="protein sequence ID" value="KAK2714775.1"/>
    <property type="molecule type" value="Genomic_DNA"/>
</dbReference>
<dbReference type="SMART" id="SM00034">
    <property type="entry name" value="CLECT"/>
    <property type="match status" value="2"/>
</dbReference>
<dbReference type="Gene3D" id="3.10.100.10">
    <property type="entry name" value="Mannose-Binding Protein A, subunit A"/>
    <property type="match status" value="2"/>
</dbReference>
<dbReference type="PANTHER" id="PTHR45784:SF5">
    <property type="entry name" value="C-TYPE LECTIN DOMAIN FAMILY 20 MEMBER A-RELATED"/>
    <property type="match status" value="1"/>
</dbReference>
<sequence length="589" mass="69442">MFNNETFMILSSKVTFKLIIFSLLIGFSFCQHLGNKCDAKNQKRLCQHNDPCLCFTYEETKKSWQDAKESCQQKGGWLASLQNNVLEELSPWLKEVITESNPYLLVGLQKEEGSSWKWTHYNKKVDKLDIYEDEESIEPYPTCAFLSSDVFSRRAAFYASKCQSSWDEKGLPVMCRRKKEGQMYQKYGEKIAHMLFQKSWVDPNYQYFITEFGKDRWEASEICKQLDGEVFSISSSDQENKDVYPNLEALRDKWGFKTIKLWIGLQKKTDKWKWENGQELLENFEDKRKRQIFWGDNEPADIKRIPHYGYLERVSRGGLPVDSESLNHILVGRGQRYYYDKNPSDTPYLCENYIRVDEKKIEIIDLKNYRISDKLNKLEGLRMVELIESEIHEMLQKTSITNLQLIKLAERMKWIEMMKIIHDRKKKKSEPENLSSHLNEISKLWFSTEKGGSLIGKSQSVYVQLEERKTTLKSNHKFENIDHYKQEVRKMLRPFENLRESLQKTLRGLEDIVVEPEEINYDLHGETYAKTRKQYPKPPSKPHLADVHSSDQLLFWIVLTVATVVAAVLACVLNHYFREDDETNIQDPR</sequence>
<dbReference type="AlphaFoldDB" id="A0AA88HMZ0"/>
<evidence type="ECO:0000313" key="4">
    <source>
        <dbReference type="Proteomes" id="UP001187531"/>
    </source>
</evidence>
<evidence type="ECO:0000259" key="2">
    <source>
        <dbReference type="PROSITE" id="PS50041"/>
    </source>
</evidence>
<proteinExistence type="predicted"/>
<accession>A0AA88HMZ0</accession>
<dbReference type="InterPro" id="IPR016187">
    <property type="entry name" value="CTDL_fold"/>
</dbReference>
<dbReference type="SUPFAM" id="SSF56436">
    <property type="entry name" value="C-type lectin-like"/>
    <property type="match status" value="2"/>
</dbReference>
<dbReference type="Pfam" id="PF00059">
    <property type="entry name" value="Lectin_C"/>
    <property type="match status" value="2"/>
</dbReference>